<feature type="compositionally biased region" description="Basic and acidic residues" evidence="1">
    <location>
        <begin position="49"/>
        <end position="62"/>
    </location>
</feature>
<name>A0AAD1RI88_PELCU</name>
<protein>
    <submittedName>
        <fullName evidence="2">Uncharacterized protein</fullName>
    </submittedName>
</protein>
<reference evidence="2" key="1">
    <citation type="submission" date="2022-03" db="EMBL/GenBank/DDBJ databases">
        <authorList>
            <person name="Alioto T."/>
            <person name="Alioto T."/>
            <person name="Gomez Garrido J."/>
        </authorList>
    </citation>
    <scope>NUCLEOTIDE SEQUENCE</scope>
</reference>
<dbReference type="EMBL" id="OW240913">
    <property type="protein sequence ID" value="CAH2256623.1"/>
    <property type="molecule type" value="Genomic_DNA"/>
</dbReference>
<evidence type="ECO:0000313" key="2">
    <source>
        <dbReference type="EMBL" id="CAH2256623.1"/>
    </source>
</evidence>
<dbReference type="Proteomes" id="UP001295444">
    <property type="component" value="Chromosome 02"/>
</dbReference>
<keyword evidence="3" id="KW-1185">Reference proteome</keyword>
<feature type="region of interest" description="Disordered" evidence="1">
    <location>
        <begin position="31"/>
        <end position="62"/>
    </location>
</feature>
<dbReference type="AlphaFoldDB" id="A0AAD1RI88"/>
<proteinExistence type="predicted"/>
<evidence type="ECO:0000256" key="1">
    <source>
        <dbReference type="SAM" id="MobiDB-lite"/>
    </source>
</evidence>
<sequence length="214" mass="23452">MPSSPQMGTFYVLPKIHKQGNPGRPIITVTQKSIPTAKANDPSVSLEHTASHPSDDDLLSSHDFDGESVEMHYNASPSEGIGSEDEAISECPELMTTTPIIQSTEKLNMAKHPFGTPGIVKASDSTIMQIKELCLYESYLDAMRYVEANPPEDTANQVSTCSCSQPLPTGEKPMVSRVVKYGLIKRNNDPILTLGMGEKYQTVKVSSKPKKKRR</sequence>
<accession>A0AAD1RI88</accession>
<evidence type="ECO:0000313" key="3">
    <source>
        <dbReference type="Proteomes" id="UP001295444"/>
    </source>
</evidence>
<organism evidence="2 3">
    <name type="scientific">Pelobates cultripes</name>
    <name type="common">Western spadefoot toad</name>
    <dbReference type="NCBI Taxonomy" id="61616"/>
    <lineage>
        <taxon>Eukaryota</taxon>
        <taxon>Metazoa</taxon>
        <taxon>Chordata</taxon>
        <taxon>Craniata</taxon>
        <taxon>Vertebrata</taxon>
        <taxon>Euteleostomi</taxon>
        <taxon>Amphibia</taxon>
        <taxon>Batrachia</taxon>
        <taxon>Anura</taxon>
        <taxon>Pelobatoidea</taxon>
        <taxon>Pelobatidae</taxon>
        <taxon>Pelobates</taxon>
    </lineage>
</organism>
<gene>
    <name evidence="2" type="ORF">PECUL_23A037311</name>
</gene>